<keyword evidence="10" id="KW-1207">Sterol metabolism</keyword>
<sequence>MTVADLAARGYDLAGQVLAAPPPDNPFYPPGLDVPGYVPNKWTTIEILPIFFGFLLAYMGSTWWLARRAKPSFRNAPCGEQAMFLWFTTCGGIHCFFEGYVVIRHATVAGSQSIFAQLWKEYALSDSRYVISDPFMLCIEGFTAAVYGPLCYLTAIAIVMGYGKPAGSSGLRYILQTMISTAHLYGVILYYGTVASEILIHGVSYCRPEFLYVWVYFIGFNAPWVAIPTYALYQSISEVSRIFREHDDVVHGIQKQKTAKDAKTE</sequence>
<dbReference type="eggNOG" id="KOG4826">
    <property type="taxonomic scope" value="Eukaryota"/>
</dbReference>
<evidence type="ECO:0000256" key="4">
    <source>
        <dbReference type="ARBA" id="ARBA00022692"/>
    </source>
</evidence>
<dbReference type="Pfam" id="PF05241">
    <property type="entry name" value="EBP"/>
    <property type="match status" value="1"/>
</dbReference>
<dbReference type="PANTHER" id="PTHR14207:SF0">
    <property type="entry name" value="3-BETA-HYDROXYSTEROID-DELTA(8),DELTA(7)-ISOMERASE"/>
    <property type="match status" value="1"/>
</dbReference>
<dbReference type="InterPro" id="IPR033118">
    <property type="entry name" value="EXPERA"/>
</dbReference>
<gene>
    <name evidence="16" type="ORF">F503_00044</name>
</gene>
<feature type="transmembrane region" description="Helical" evidence="14">
    <location>
        <begin position="82"/>
        <end position="103"/>
    </location>
</feature>
<keyword evidence="8" id="KW-0443">Lipid metabolism</keyword>
<comment type="subcellular location">
    <subcellularLocation>
        <location evidence="1">Membrane</location>
        <topology evidence="1">Multi-pass membrane protein</topology>
    </subcellularLocation>
</comment>
<protein>
    <recommendedName>
        <fullName evidence="15">EXPERA domain-containing protein</fullName>
    </recommendedName>
</protein>
<keyword evidence="7" id="KW-0756">Sterol biosynthesis</keyword>
<dbReference type="AlphaFoldDB" id="S3CVT2"/>
<feature type="transmembrane region" description="Helical" evidence="14">
    <location>
        <begin position="47"/>
        <end position="66"/>
    </location>
</feature>
<evidence type="ECO:0000256" key="8">
    <source>
        <dbReference type="ARBA" id="ARBA00023098"/>
    </source>
</evidence>
<evidence type="ECO:0000256" key="14">
    <source>
        <dbReference type="SAM" id="Phobius"/>
    </source>
</evidence>
<evidence type="ECO:0000256" key="13">
    <source>
        <dbReference type="PROSITE-ProRule" id="PRU01087"/>
    </source>
</evidence>
<evidence type="ECO:0000256" key="9">
    <source>
        <dbReference type="ARBA" id="ARBA00023136"/>
    </source>
</evidence>
<dbReference type="GO" id="GO:0047750">
    <property type="term" value="F:cholestenol delta-isomerase activity"/>
    <property type="evidence" value="ECO:0007669"/>
    <property type="project" value="InterPro"/>
</dbReference>
<feature type="domain" description="EXPERA" evidence="15">
    <location>
        <begin position="79"/>
        <end position="232"/>
    </location>
</feature>
<name>S3CVT2_OPHP1</name>
<dbReference type="HOGENOM" id="CLU_072128_0_0_1"/>
<dbReference type="OMA" id="VIEGWFC"/>
<dbReference type="STRING" id="1262450.S3CVT2"/>
<evidence type="ECO:0000256" key="10">
    <source>
        <dbReference type="ARBA" id="ARBA00023166"/>
    </source>
</evidence>
<reference evidence="16 17" key="1">
    <citation type="journal article" date="2013" name="BMC Genomics">
        <title>The genome and transcriptome of the pine saprophyte Ophiostoma piceae, and a comparison with the bark beetle-associated pine pathogen Grosmannia clavigera.</title>
        <authorList>
            <person name="Haridas S."/>
            <person name="Wang Y."/>
            <person name="Lim L."/>
            <person name="Massoumi Alamouti S."/>
            <person name="Jackman S."/>
            <person name="Docking R."/>
            <person name="Robertson G."/>
            <person name="Birol I."/>
            <person name="Bohlmann J."/>
            <person name="Breuil C."/>
        </authorList>
    </citation>
    <scope>NUCLEOTIDE SEQUENCE [LARGE SCALE GENOMIC DNA]</scope>
    <source>
        <strain evidence="16 17">UAMH 11346</strain>
    </source>
</reference>
<evidence type="ECO:0000256" key="5">
    <source>
        <dbReference type="ARBA" id="ARBA00022955"/>
    </source>
</evidence>
<evidence type="ECO:0000313" key="16">
    <source>
        <dbReference type="EMBL" id="EPE04890.1"/>
    </source>
</evidence>
<keyword evidence="12" id="KW-0413">Isomerase</keyword>
<feature type="transmembrane region" description="Helical" evidence="14">
    <location>
        <begin position="134"/>
        <end position="161"/>
    </location>
</feature>
<keyword evidence="5" id="KW-0752">Steroid biosynthesis</keyword>
<feature type="transmembrane region" description="Helical" evidence="14">
    <location>
        <begin position="211"/>
        <end position="233"/>
    </location>
</feature>
<evidence type="ECO:0000256" key="12">
    <source>
        <dbReference type="ARBA" id="ARBA00023235"/>
    </source>
</evidence>
<dbReference type="Proteomes" id="UP000016923">
    <property type="component" value="Unassembled WGS sequence"/>
</dbReference>
<dbReference type="VEuPathDB" id="FungiDB:F503_00044"/>
<keyword evidence="17" id="KW-1185">Reference proteome</keyword>
<organism evidence="16 17">
    <name type="scientific">Ophiostoma piceae (strain UAMH 11346)</name>
    <name type="common">Sap stain fungus</name>
    <dbReference type="NCBI Taxonomy" id="1262450"/>
    <lineage>
        <taxon>Eukaryota</taxon>
        <taxon>Fungi</taxon>
        <taxon>Dikarya</taxon>
        <taxon>Ascomycota</taxon>
        <taxon>Pezizomycotina</taxon>
        <taxon>Sordariomycetes</taxon>
        <taxon>Sordariomycetidae</taxon>
        <taxon>Ophiostomatales</taxon>
        <taxon>Ophiostomataceae</taxon>
        <taxon>Ophiostoma</taxon>
    </lineage>
</organism>
<dbReference type="GO" id="GO:0000247">
    <property type="term" value="F:C-8 sterol isomerase activity"/>
    <property type="evidence" value="ECO:0007669"/>
    <property type="project" value="TreeGrafter"/>
</dbReference>
<keyword evidence="6 13" id="KW-1133">Transmembrane helix</keyword>
<evidence type="ECO:0000313" key="17">
    <source>
        <dbReference type="Proteomes" id="UP000016923"/>
    </source>
</evidence>
<dbReference type="PANTHER" id="PTHR14207">
    <property type="entry name" value="STEROL ISOMERASE"/>
    <property type="match status" value="1"/>
</dbReference>
<dbReference type="GO" id="GO:0016020">
    <property type="term" value="C:membrane"/>
    <property type="evidence" value="ECO:0007669"/>
    <property type="project" value="UniProtKB-SubCell"/>
</dbReference>
<evidence type="ECO:0000256" key="1">
    <source>
        <dbReference type="ARBA" id="ARBA00004141"/>
    </source>
</evidence>
<dbReference type="GO" id="GO:0005783">
    <property type="term" value="C:endoplasmic reticulum"/>
    <property type="evidence" value="ECO:0007669"/>
    <property type="project" value="TreeGrafter"/>
</dbReference>
<keyword evidence="11" id="KW-0753">Steroid metabolism</keyword>
<evidence type="ECO:0000256" key="3">
    <source>
        <dbReference type="ARBA" id="ARBA00022516"/>
    </source>
</evidence>
<dbReference type="InterPro" id="IPR007905">
    <property type="entry name" value="EBP"/>
</dbReference>
<keyword evidence="4 13" id="KW-0812">Transmembrane</keyword>
<comment type="similarity">
    <text evidence="2">Belongs to the EBP family.</text>
</comment>
<dbReference type="GO" id="GO:0004769">
    <property type="term" value="F:steroid Delta-isomerase activity"/>
    <property type="evidence" value="ECO:0007669"/>
    <property type="project" value="TreeGrafter"/>
</dbReference>
<evidence type="ECO:0000256" key="11">
    <source>
        <dbReference type="ARBA" id="ARBA00023221"/>
    </source>
</evidence>
<dbReference type="EMBL" id="KE148158">
    <property type="protein sequence ID" value="EPE04890.1"/>
    <property type="molecule type" value="Genomic_DNA"/>
</dbReference>
<evidence type="ECO:0000256" key="2">
    <source>
        <dbReference type="ARBA" id="ARBA00008337"/>
    </source>
</evidence>
<dbReference type="GO" id="GO:0016126">
    <property type="term" value="P:sterol biosynthetic process"/>
    <property type="evidence" value="ECO:0007669"/>
    <property type="project" value="UniProtKB-KW"/>
</dbReference>
<keyword evidence="9 13" id="KW-0472">Membrane</keyword>
<dbReference type="OrthoDB" id="58557at2759"/>
<evidence type="ECO:0000256" key="6">
    <source>
        <dbReference type="ARBA" id="ARBA00022989"/>
    </source>
</evidence>
<evidence type="ECO:0000259" key="15">
    <source>
        <dbReference type="PROSITE" id="PS51751"/>
    </source>
</evidence>
<evidence type="ECO:0000256" key="7">
    <source>
        <dbReference type="ARBA" id="ARBA00023011"/>
    </source>
</evidence>
<accession>S3CVT2</accession>
<proteinExistence type="inferred from homology"/>
<keyword evidence="3" id="KW-0444">Lipid biosynthesis</keyword>
<dbReference type="PROSITE" id="PS51751">
    <property type="entry name" value="EXPERA"/>
    <property type="match status" value="1"/>
</dbReference>